<keyword evidence="2" id="KW-1185">Reference proteome</keyword>
<comment type="caution">
    <text evidence="1">The sequence shown here is derived from an EMBL/GenBank/DDBJ whole genome shotgun (WGS) entry which is preliminary data.</text>
</comment>
<accession>A0ABV4V062</accession>
<dbReference type="Proteomes" id="UP001575622">
    <property type="component" value="Unassembled WGS sequence"/>
</dbReference>
<organism evidence="1 2">
    <name type="scientific">Paenibacillus oleatilyticus</name>
    <dbReference type="NCBI Taxonomy" id="2594886"/>
    <lineage>
        <taxon>Bacteria</taxon>
        <taxon>Bacillati</taxon>
        <taxon>Bacillota</taxon>
        <taxon>Bacilli</taxon>
        <taxon>Bacillales</taxon>
        <taxon>Paenibacillaceae</taxon>
        <taxon>Paenibacillus</taxon>
    </lineage>
</organism>
<proteinExistence type="predicted"/>
<protein>
    <submittedName>
        <fullName evidence="1">Uncharacterized protein</fullName>
    </submittedName>
</protein>
<dbReference type="EMBL" id="JBHDLN010000006">
    <property type="protein sequence ID" value="MFB0843465.1"/>
    <property type="molecule type" value="Genomic_DNA"/>
</dbReference>
<evidence type="ECO:0000313" key="2">
    <source>
        <dbReference type="Proteomes" id="UP001575622"/>
    </source>
</evidence>
<evidence type="ECO:0000313" key="1">
    <source>
        <dbReference type="EMBL" id="MFB0843465.1"/>
    </source>
</evidence>
<reference evidence="1 2" key="1">
    <citation type="submission" date="2024-09" db="EMBL/GenBank/DDBJ databases">
        <authorList>
            <person name="Makale K.P.P."/>
            <person name="Makhzoum A."/>
            <person name="Rantong G."/>
            <person name="Rahube T.O."/>
        </authorList>
    </citation>
    <scope>NUCLEOTIDE SEQUENCE [LARGE SCALE GENOMIC DNA]</scope>
    <source>
        <strain evidence="1 2">KM_D13</strain>
    </source>
</reference>
<dbReference type="RefSeq" id="WP_373952279.1">
    <property type="nucleotide sequence ID" value="NZ_JBHDLN010000006.1"/>
</dbReference>
<gene>
    <name evidence="1" type="ORF">ACEU3E_14895</name>
</gene>
<sequence length="189" mass="22023">MKRVFYMKTRERVPGDEKNIYLDKIGGVPTHKPEKFPIYLEDEKYGFVMQIYCDKEKFPNIEGVLCWQIYQDVNEEDIPIIIEVPIGAELNTNNEGTPINRLKERIIYYEKGLEPDVLEIGLGIYSDEEEDKYFSSKIGGAIPEDYMSPDFEYIGRMYESIYDADDYGLNFGIEGLNLARNRKGKMELI</sequence>
<name>A0ABV4V062_9BACL</name>